<dbReference type="FunFam" id="3.40.50.300:FF:000032">
    <property type="entry name" value="Export ABC transporter ATP-binding protein"/>
    <property type="match status" value="1"/>
</dbReference>
<accession>A0A644XXP6</accession>
<name>A0A644XXP6_9ZZZZ</name>
<dbReference type="InterPro" id="IPR027417">
    <property type="entry name" value="P-loop_NTPase"/>
</dbReference>
<comment type="caution">
    <text evidence="6">The sequence shown here is derived from an EMBL/GenBank/DDBJ whole genome shotgun (WGS) entry which is preliminary data.</text>
</comment>
<dbReference type="EMBL" id="VSSQ01003056">
    <property type="protein sequence ID" value="MPM18824.1"/>
    <property type="molecule type" value="Genomic_DNA"/>
</dbReference>
<dbReference type="InterPro" id="IPR003593">
    <property type="entry name" value="AAA+_ATPase"/>
</dbReference>
<dbReference type="AlphaFoldDB" id="A0A644XXP6"/>
<feature type="compositionally biased region" description="Polar residues" evidence="4">
    <location>
        <begin position="36"/>
        <end position="54"/>
    </location>
</feature>
<dbReference type="PANTHER" id="PTHR24220">
    <property type="entry name" value="IMPORT ATP-BINDING PROTEIN"/>
    <property type="match status" value="1"/>
</dbReference>
<dbReference type="InterPro" id="IPR003439">
    <property type="entry name" value="ABC_transporter-like_ATP-bd"/>
</dbReference>
<feature type="domain" description="ABC transporter" evidence="5">
    <location>
        <begin position="58"/>
        <end position="295"/>
    </location>
</feature>
<evidence type="ECO:0000313" key="6">
    <source>
        <dbReference type="EMBL" id="MPM18824.1"/>
    </source>
</evidence>
<dbReference type="GO" id="GO:0022857">
    <property type="term" value="F:transmembrane transporter activity"/>
    <property type="evidence" value="ECO:0007669"/>
    <property type="project" value="TreeGrafter"/>
</dbReference>
<dbReference type="GO" id="GO:0005886">
    <property type="term" value="C:plasma membrane"/>
    <property type="evidence" value="ECO:0007669"/>
    <property type="project" value="TreeGrafter"/>
</dbReference>
<feature type="compositionally biased region" description="Low complexity" evidence="4">
    <location>
        <begin position="1"/>
        <end position="20"/>
    </location>
</feature>
<dbReference type="InterPro" id="IPR017871">
    <property type="entry name" value="ABC_transporter-like_CS"/>
</dbReference>
<dbReference type="SUPFAM" id="SSF52540">
    <property type="entry name" value="P-loop containing nucleoside triphosphate hydrolases"/>
    <property type="match status" value="1"/>
</dbReference>
<dbReference type="Gene3D" id="3.40.50.300">
    <property type="entry name" value="P-loop containing nucleotide triphosphate hydrolases"/>
    <property type="match status" value="1"/>
</dbReference>
<dbReference type="GO" id="GO:0005524">
    <property type="term" value="F:ATP binding"/>
    <property type="evidence" value="ECO:0007669"/>
    <property type="project" value="UniProtKB-KW"/>
</dbReference>
<evidence type="ECO:0000256" key="4">
    <source>
        <dbReference type="SAM" id="MobiDB-lite"/>
    </source>
</evidence>
<protein>
    <submittedName>
        <fullName evidence="6">Vitamin B12 import ATP-binding protein BtuD</fullName>
    </submittedName>
</protein>
<dbReference type="GO" id="GO:0016887">
    <property type="term" value="F:ATP hydrolysis activity"/>
    <property type="evidence" value="ECO:0007669"/>
    <property type="project" value="InterPro"/>
</dbReference>
<proteinExistence type="predicted"/>
<dbReference type="PANTHER" id="PTHR24220:SF685">
    <property type="entry name" value="ABC TRANSPORTER RELATED"/>
    <property type="match status" value="1"/>
</dbReference>
<organism evidence="6">
    <name type="scientific">bioreactor metagenome</name>
    <dbReference type="NCBI Taxonomy" id="1076179"/>
    <lineage>
        <taxon>unclassified sequences</taxon>
        <taxon>metagenomes</taxon>
        <taxon>ecological metagenomes</taxon>
    </lineage>
</organism>
<dbReference type="SMART" id="SM00382">
    <property type="entry name" value="AAA"/>
    <property type="match status" value="1"/>
</dbReference>
<dbReference type="Pfam" id="PF00005">
    <property type="entry name" value="ABC_tran"/>
    <property type="match status" value="1"/>
</dbReference>
<dbReference type="PROSITE" id="PS50893">
    <property type="entry name" value="ABC_TRANSPORTER_2"/>
    <property type="match status" value="1"/>
</dbReference>
<reference evidence="6" key="1">
    <citation type="submission" date="2019-08" db="EMBL/GenBank/DDBJ databases">
        <authorList>
            <person name="Kucharzyk K."/>
            <person name="Murdoch R.W."/>
            <person name="Higgins S."/>
            <person name="Loffler F."/>
        </authorList>
    </citation>
    <scope>NUCLEOTIDE SEQUENCE</scope>
</reference>
<evidence type="ECO:0000256" key="3">
    <source>
        <dbReference type="ARBA" id="ARBA00022840"/>
    </source>
</evidence>
<dbReference type="PROSITE" id="PS00211">
    <property type="entry name" value="ABC_TRANSPORTER_1"/>
    <property type="match status" value="1"/>
</dbReference>
<evidence type="ECO:0000256" key="1">
    <source>
        <dbReference type="ARBA" id="ARBA00022448"/>
    </source>
</evidence>
<keyword evidence="2" id="KW-0547">Nucleotide-binding</keyword>
<dbReference type="GO" id="GO:0098796">
    <property type="term" value="C:membrane protein complex"/>
    <property type="evidence" value="ECO:0007669"/>
    <property type="project" value="UniProtKB-ARBA"/>
</dbReference>
<keyword evidence="3 6" id="KW-0067">ATP-binding</keyword>
<evidence type="ECO:0000259" key="5">
    <source>
        <dbReference type="PROSITE" id="PS50893"/>
    </source>
</evidence>
<dbReference type="CDD" id="cd03255">
    <property type="entry name" value="ABC_MJ0796_LolCDE_FtsE"/>
    <property type="match status" value="1"/>
</dbReference>
<dbReference type="InterPro" id="IPR015854">
    <property type="entry name" value="ABC_transpr_LolD-like"/>
</dbReference>
<dbReference type="InterPro" id="IPR017911">
    <property type="entry name" value="MacB-like_ATP-bd"/>
</dbReference>
<sequence>MWPARRSARTAAPDRPTAPAEDISRGAVPDGPLSDGSASGQSQERSTARVSTGDRTIVRTEGLTKVYGVADSEVRALDGVSIAVAPGEFVAVMGPSGCGKSTLLNLLGGLDSPTSGRVEVDGADLTALPDDRLTELRRRRIGFVFQAFNLIPVLDAVENAGLPLTLDGASDADERATRWLTRVGLVDRLHNRPDQLSGGQQQRVAVARALSTDPALVLADEPTGNLDSRSATEIAELLQQVAAEWHRSVLMVTHDPRIASYAQRLVLMKDGRVVDDLPLDGSREGPVRAMERAGLL</sequence>
<keyword evidence="1" id="KW-0813">Transport</keyword>
<feature type="region of interest" description="Disordered" evidence="4">
    <location>
        <begin position="1"/>
        <end position="55"/>
    </location>
</feature>
<evidence type="ECO:0000256" key="2">
    <source>
        <dbReference type="ARBA" id="ARBA00022741"/>
    </source>
</evidence>
<gene>
    <name evidence="6" type="primary">btuD_147</name>
    <name evidence="6" type="ORF">SDC9_65240</name>
</gene>